<dbReference type="InterPro" id="IPR014729">
    <property type="entry name" value="Rossmann-like_a/b/a_fold"/>
</dbReference>
<dbReference type="GO" id="GO:0005737">
    <property type="term" value="C:cytoplasm"/>
    <property type="evidence" value="ECO:0007669"/>
    <property type="project" value="TreeGrafter"/>
</dbReference>
<dbReference type="SUPFAM" id="SSF52374">
    <property type="entry name" value="Nucleotidylyl transferase"/>
    <property type="match status" value="1"/>
</dbReference>
<dbReference type="GO" id="GO:0000309">
    <property type="term" value="F:nicotinamide-nucleotide adenylyltransferase activity"/>
    <property type="evidence" value="ECO:0007669"/>
    <property type="project" value="TreeGrafter"/>
</dbReference>
<dbReference type="EMBL" id="CP063406">
    <property type="protein sequence ID" value="QSZ31939.1"/>
    <property type="molecule type" value="Genomic_DNA"/>
</dbReference>
<evidence type="ECO:0000313" key="2">
    <source>
        <dbReference type="EMBL" id="QSZ31939.1"/>
    </source>
</evidence>
<dbReference type="GO" id="GO:0005634">
    <property type="term" value="C:nucleus"/>
    <property type="evidence" value="ECO:0007669"/>
    <property type="project" value="TreeGrafter"/>
</dbReference>
<dbReference type="PANTHER" id="PTHR31285:SF0">
    <property type="entry name" value="NICOTINAMIDE MONONUCLEOTIDE ADENYLYLTRANSFERASE"/>
    <property type="match status" value="1"/>
</dbReference>
<dbReference type="PANTHER" id="PTHR31285">
    <property type="entry name" value="NICOTINAMIDE MONONUCLEOTIDE ADENYLYLTRANSFERASE"/>
    <property type="match status" value="1"/>
</dbReference>
<dbReference type="Proteomes" id="UP000672032">
    <property type="component" value="Chromosome 2"/>
</dbReference>
<protein>
    <recommendedName>
        <fullName evidence="4">Nicotinamide-nucleotide adenylyltransferase</fullName>
    </recommendedName>
</protein>
<evidence type="ECO:0008006" key="4">
    <source>
        <dbReference type="Google" id="ProtNLM"/>
    </source>
</evidence>
<keyword evidence="3" id="KW-1185">Reference proteome</keyword>
<feature type="compositionally biased region" description="Low complexity" evidence="1">
    <location>
        <begin position="178"/>
        <end position="188"/>
    </location>
</feature>
<evidence type="ECO:0000256" key="1">
    <source>
        <dbReference type="SAM" id="MobiDB-lite"/>
    </source>
</evidence>
<dbReference type="AlphaFoldDB" id="A0A8A3PA56"/>
<evidence type="ECO:0000313" key="3">
    <source>
        <dbReference type="Proteomes" id="UP000672032"/>
    </source>
</evidence>
<accession>A0A8A3PA56</accession>
<gene>
    <name evidence="2" type="ORF">DSL72_001508</name>
</gene>
<feature type="compositionally biased region" description="Acidic residues" evidence="1">
    <location>
        <begin position="192"/>
        <end position="208"/>
    </location>
</feature>
<organism evidence="2 3">
    <name type="scientific">Monilinia vaccinii-corymbosi</name>
    <dbReference type="NCBI Taxonomy" id="61207"/>
    <lineage>
        <taxon>Eukaryota</taxon>
        <taxon>Fungi</taxon>
        <taxon>Dikarya</taxon>
        <taxon>Ascomycota</taxon>
        <taxon>Pezizomycotina</taxon>
        <taxon>Leotiomycetes</taxon>
        <taxon>Helotiales</taxon>
        <taxon>Sclerotiniaceae</taxon>
        <taxon>Monilinia</taxon>
    </lineage>
</organism>
<sequence>MTTSNVSCLNFYTKSLQSFISSPSNFRILRSISPRTPTPRPPPKPLNLTSLGLNSHEGYYLKRSYDPSTDALEDDSPTPQSLPQTLYILDSSFNPPTLGHAHICLSALRDHYSSSELRQTKARLLLLLSTQNADKKITGATLEERLVGMECFATDVLKGLTHPHSDYHYTQTMRTESRASATSESTSRPDAENESGDEEPSSSDVESECENHATSTTSTPPNPSNLGPEIEIGLTSLPYFHEKSAAIESSAIYPPGTTQVHCIGYDTLVRVLNTKYYLRTRDLSPLIPFLQRHKLRVTYRNTDNGSYTAEDQRKYLSDMSLELPRLGGLSSWITEKRIYMVEGLDGSEISSSKVRAMIGCLSVGNPHAKGAGSRKIRGKGLRKEKLIKQKLKGMVGGGVAKWIMGEKLYYIPKTTSTTIRL</sequence>
<proteinExistence type="predicted"/>
<dbReference type="Gene3D" id="3.40.50.620">
    <property type="entry name" value="HUPs"/>
    <property type="match status" value="1"/>
</dbReference>
<dbReference type="OrthoDB" id="5591297at2759"/>
<reference evidence="2" key="1">
    <citation type="submission" date="2020-10" db="EMBL/GenBank/DDBJ databases">
        <title>Genome Sequence of Monilinia vaccinii-corymbosi Sheds Light on Mummy Berry Disease Infection of Blueberry and Mating Type.</title>
        <authorList>
            <person name="Yow A.G."/>
            <person name="Zhang Y."/>
            <person name="Bansal K."/>
            <person name="Eacker S.M."/>
            <person name="Sullivan S."/>
            <person name="Liachko I."/>
            <person name="Cubeta M.A."/>
            <person name="Rollins J.A."/>
            <person name="Ashrafi H."/>
        </authorList>
    </citation>
    <scope>NUCLEOTIDE SEQUENCE</scope>
    <source>
        <strain evidence="2">RL-1</strain>
    </source>
</reference>
<feature type="region of interest" description="Disordered" evidence="1">
    <location>
        <begin position="172"/>
        <end position="230"/>
    </location>
</feature>
<dbReference type="GO" id="GO:0016887">
    <property type="term" value="F:ATP hydrolysis activity"/>
    <property type="evidence" value="ECO:0007669"/>
    <property type="project" value="TreeGrafter"/>
</dbReference>
<name>A0A8A3PA56_9HELO</name>